<comment type="caution">
    <text evidence="3">The sequence shown here is derived from an EMBL/GenBank/DDBJ whole genome shotgun (WGS) entry which is preliminary data.</text>
</comment>
<proteinExistence type="inferred from homology"/>
<dbReference type="RefSeq" id="WP_161697111.1">
    <property type="nucleotide sequence ID" value="NZ_JAAAMU010000004.1"/>
</dbReference>
<comment type="similarity">
    <text evidence="1">Belongs to the LDH2/MDH2 oxidoreductase family.</text>
</comment>
<evidence type="ECO:0000313" key="3">
    <source>
        <dbReference type="EMBL" id="NBC69369.1"/>
    </source>
</evidence>
<dbReference type="Gene3D" id="1.10.1530.10">
    <property type="match status" value="1"/>
</dbReference>
<reference evidence="3 4" key="1">
    <citation type="submission" date="2020-01" db="EMBL/GenBank/DDBJ databases">
        <title>Paenibacillus soybeanensis sp. nov. isolated from the nodules of soybean (Glycine max(L.) Merr).</title>
        <authorList>
            <person name="Wang H."/>
        </authorList>
    </citation>
    <scope>NUCLEOTIDE SEQUENCE [LARGE SCALE GENOMIC DNA]</scope>
    <source>
        <strain evidence="3 4">DSM 23054</strain>
    </source>
</reference>
<dbReference type="PANTHER" id="PTHR11091:SF0">
    <property type="entry name" value="MALATE DEHYDROGENASE"/>
    <property type="match status" value="1"/>
</dbReference>
<dbReference type="Pfam" id="PF02615">
    <property type="entry name" value="Ldh_2"/>
    <property type="match status" value="1"/>
</dbReference>
<dbReference type="InterPro" id="IPR043143">
    <property type="entry name" value="Mal/L-sulf/L-lact_DH-like_NADP"/>
</dbReference>
<dbReference type="Gene3D" id="3.30.1370.60">
    <property type="entry name" value="Hypothetical oxidoreductase yiak, domain 2"/>
    <property type="match status" value="1"/>
</dbReference>
<dbReference type="GO" id="GO:0016491">
    <property type="term" value="F:oxidoreductase activity"/>
    <property type="evidence" value="ECO:0007669"/>
    <property type="project" value="UniProtKB-KW"/>
</dbReference>
<dbReference type="AlphaFoldDB" id="A0A7X4YPT1"/>
<organism evidence="3 4">
    <name type="scientific">Paenibacillus sacheonensis</name>
    <dbReference type="NCBI Taxonomy" id="742054"/>
    <lineage>
        <taxon>Bacteria</taxon>
        <taxon>Bacillati</taxon>
        <taxon>Bacillota</taxon>
        <taxon>Bacilli</taxon>
        <taxon>Bacillales</taxon>
        <taxon>Paenibacillaceae</taxon>
        <taxon>Paenibacillus</taxon>
    </lineage>
</organism>
<gene>
    <name evidence="3" type="ORF">GT003_10235</name>
</gene>
<protein>
    <submittedName>
        <fullName evidence="3">Ureidoglycolate dehydrogenase</fullName>
    </submittedName>
</protein>
<accession>A0A7X4YPT1</accession>
<dbReference type="PANTHER" id="PTHR11091">
    <property type="entry name" value="OXIDOREDUCTASE-RELATED"/>
    <property type="match status" value="1"/>
</dbReference>
<dbReference type="InterPro" id="IPR043144">
    <property type="entry name" value="Mal/L-sulf/L-lact_DH-like_ah"/>
</dbReference>
<dbReference type="InterPro" id="IPR036111">
    <property type="entry name" value="Mal/L-sulfo/L-lacto_DH-like_sf"/>
</dbReference>
<dbReference type="SUPFAM" id="SSF89733">
    <property type="entry name" value="L-sulfolactate dehydrogenase-like"/>
    <property type="match status" value="1"/>
</dbReference>
<dbReference type="Proteomes" id="UP000558113">
    <property type="component" value="Unassembled WGS sequence"/>
</dbReference>
<evidence type="ECO:0000313" key="4">
    <source>
        <dbReference type="Proteomes" id="UP000558113"/>
    </source>
</evidence>
<name>A0A7X4YPT1_9BACL</name>
<evidence type="ECO:0000256" key="1">
    <source>
        <dbReference type="ARBA" id="ARBA00006056"/>
    </source>
</evidence>
<dbReference type="EMBL" id="JAAAMU010000004">
    <property type="protein sequence ID" value="NBC69369.1"/>
    <property type="molecule type" value="Genomic_DNA"/>
</dbReference>
<keyword evidence="2" id="KW-0560">Oxidoreductase</keyword>
<dbReference type="InterPro" id="IPR003767">
    <property type="entry name" value="Malate/L-lactate_DH-like"/>
</dbReference>
<sequence length="337" mass="35857">MQEALVKHAQLREWCIRKFVGAGVSERDAAVAADVLVHANLRGVDSHGVMRMPHYIDTIAANGLNVNPHMRIRDTGPVTAIVDGDDGLGHVVAEKAMSHAIEKAKLNGVGAVSAVNSSHCGALSYFVNMAADQGLIGVMMTNTDKMVAPFGGSAPYFGTNPMAFAFPAGDLPPIIVDMATSSVAYGKILDAIRQGKPIPPDWAVNEAGEPITDPALFSALLPFGGAKGYALGMVVDLFSGMLTGSPVGPYVSPMYADDLSERRKLGHFMLAIDIGRFTNAESYAANMKRMVQDLGAMPPAPGYAQVMLPGEPERRRAQIRLADGIPLTEDLIDYLRP</sequence>
<keyword evidence="4" id="KW-1185">Reference proteome</keyword>
<dbReference type="OrthoDB" id="9769447at2"/>
<evidence type="ECO:0000256" key="2">
    <source>
        <dbReference type="ARBA" id="ARBA00023002"/>
    </source>
</evidence>